<keyword evidence="8" id="KW-0539">Nucleus</keyword>
<keyword evidence="11" id="KW-1185">Reference proteome</keyword>
<feature type="domain" description="Ubiquitin-like" evidence="9">
    <location>
        <begin position="379"/>
        <end position="440"/>
    </location>
</feature>
<protein>
    <recommendedName>
        <fullName evidence="9">Ubiquitin-like domain-containing protein</fullName>
    </recommendedName>
</protein>
<dbReference type="FunFam" id="3.10.20.90:FF:000469">
    <property type="entry name" value="Polyubiquitin-C"/>
    <property type="match status" value="2"/>
</dbReference>
<dbReference type="InterPro" id="IPR000626">
    <property type="entry name" value="Ubiquitin-like_dom"/>
</dbReference>
<evidence type="ECO:0000256" key="1">
    <source>
        <dbReference type="ARBA" id="ARBA00004123"/>
    </source>
</evidence>
<evidence type="ECO:0000256" key="3">
    <source>
        <dbReference type="ARBA" id="ARBA00008430"/>
    </source>
</evidence>
<evidence type="ECO:0000256" key="4">
    <source>
        <dbReference type="ARBA" id="ARBA00022490"/>
    </source>
</evidence>
<evidence type="ECO:0000256" key="7">
    <source>
        <dbReference type="ARBA" id="ARBA00022843"/>
    </source>
</evidence>
<feature type="domain" description="Ubiquitin-like" evidence="9">
    <location>
        <begin position="1"/>
        <end position="76"/>
    </location>
</feature>
<dbReference type="SUPFAM" id="SSF54236">
    <property type="entry name" value="Ubiquitin-like"/>
    <property type="match status" value="6"/>
</dbReference>
<organism evidence="10 11">
    <name type="scientific">Urochloa decumbens</name>
    <dbReference type="NCBI Taxonomy" id="240449"/>
    <lineage>
        <taxon>Eukaryota</taxon>
        <taxon>Viridiplantae</taxon>
        <taxon>Streptophyta</taxon>
        <taxon>Embryophyta</taxon>
        <taxon>Tracheophyta</taxon>
        <taxon>Spermatophyta</taxon>
        <taxon>Magnoliopsida</taxon>
        <taxon>Liliopsida</taxon>
        <taxon>Poales</taxon>
        <taxon>Poaceae</taxon>
        <taxon>PACMAD clade</taxon>
        <taxon>Panicoideae</taxon>
        <taxon>Panicodae</taxon>
        <taxon>Paniceae</taxon>
        <taxon>Melinidinae</taxon>
        <taxon>Urochloa</taxon>
    </lineage>
</organism>
<dbReference type="PROSITE" id="PS50053">
    <property type="entry name" value="UBIQUITIN_2"/>
    <property type="match status" value="6"/>
</dbReference>
<comment type="subcellular location">
    <subcellularLocation>
        <location evidence="2">Cytoplasm</location>
    </subcellularLocation>
    <subcellularLocation>
        <location evidence="1">Nucleus</location>
    </subcellularLocation>
</comment>
<name>A0ABC8YE51_9POAL</name>
<dbReference type="GO" id="GO:0003729">
    <property type="term" value="F:mRNA binding"/>
    <property type="evidence" value="ECO:0007669"/>
    <property type="project" value="UniProtKB-ARBA"/>
</dbReference>
<dbReference type="Pfam" id="PF00240">
    <property type="entry name" value="ubiquitin"/>
    <property type="match status" value="6"/>
</dbReference>
<dbReference type="InterPro" id="IPR019956">
    <property type="entry name" value="Ubiquitin_dom"/>
</dbReference>
<keyword evidence="7" id="KW-0832">Ubl conjugation</keyword>
<dbReference type="Gene3D" id="3.10.20.90">
    <property type="entry name" value="Phosphatidylinositol 3-kinase Catalytic Subunit, Chain A, domain 1"/>
    <property type="match status" value="6"/>
</dbReference>
<keyword evidence="5" id="KW-1017">Isopeptide bond</keyword>
<dbReference type="PANTHER" id="PTHR10666">
    <property type="entry name" value="UBIQUITIN"/>
    <property type="match status" value="1"/>
</dbReference>
<feature type="domain" description="Ubiquitin-like" evidence="9">
    <location>
        <begin position="97"/>
        <end position="174"/>
    </location>
</feature>
<feature type="domain" description="Ubiquitin-like" evidence="9">
    <location>
        <begin position="243"/>
        <end position="311"/>
    </location>
</feature>
<dbReference type="InterPro" id="IPR029071">
    <property type="entry name" value="Ubiquitin-like_domsf"/>
</dbReference>
<feature type="domain" description="Ubiquitin-like" evidence="9">
    <location>
        <begin position="165"/>
        <end position="239"/>
    </location>
</feature>
<evidence type="ECO:0000259" key="9">
    <source>
        <dbReference type="PROSITE" id="PS50053"/>
    </source>
</evidence>
<reference evidence="11" key="1">
    <citation type="submission" date="2024-06" db="EMBL/GenBank/DDBJ databases">
        <authorList>
            <person name="Ryan C."/>
        </authorList>
    </citation>
    <scope>NUCLEOTIDE SEQUENCE [LARGE SCALE GENOMIC DNA]</scope>
</reference>
<gene>
    <name evidence="10" type="ORF">URODEC1_LOCUS32941</name>
</gene>
<evidence type="ECO:0000313" key="10">
    <source>
        <dbReference type="EMBL" id="CAL4941233.1"/>
    </source>
</evidence>
<evidence type="ECO:0000256" key="2">
    <source>
        <dbReference type="ARBA" id="ARBA00004496"/>
    </source>
</evidence>
<dbReference type="GO" id="GO:0005634">
    <property type="term" value="C:nucleus"/>
    <property type="evidence" value="ECO:0007669"/>
    <property type="project" value="UniProtKB-SubCell"/>
</dbReference>
<dbReference type="EMBL" id="OZ075126">
    <property type="protein sequence ID" value="CAL4941233.1"/>
    <property type="molecule type" value="Genomic_DNA"/>
</dbReference>
<dbReference type="SMART" id="SM00213">
    <property type="entry name" value="UBQ"/>
    <property type="match status" value="6"/>
</dbReference>
<dbReference type="AlphaFoldDB" id="A0ABC8YE51"/>
<evidence type="ECO:0000256" key="5">
    <source>
        <dbReference type="ARBA" id="ARBA00022499"/>
    </source>
</evidence>
<evidence type="ECO:0000256" key="6">
    <source>
        <dbReference type="ARBA" id="ARBA00022737"/>
    </source>
</evidence>
<keyword evidence="4" id="KW-0963">Cytoplasm</keyword>
<comment type="similarity">
    <text evidence="3">Belongs to the ubiquitin family.</text>
</comment>
<evidence type="ECO:0000256" key="8">
    <source>
        <dbReference type="ARBA" id="ARBA00023242"/>
    </source>
</evidence>
<sequence length="442" mass="50686">MQIFVNTVIGYSWTFEVQPSDKIKSIKAKIQDSDGTPWKQQRLIMGGRQLEDERTCAYYNIQEESCLLLVLILRCGPRNIQVNLITGKTGTLHAEPSPLGLTTDNAFLNLVTFTVQSTDTIRSLKEKIQDRDGTPWKEQRLIMGGRQLENGHTFGYYNVHKESTLHVVLPLNSGPYPRNIKVKMIPDKTITLQAEPSDTIEQLLERICSHQRLLFDGKQLEERLTLEDYGIPLESTMYVDFGMQIFVKMPNGKTIILEVEPSDTISSVKAKIRDQQKITIAGRHLNKKSKLVDYDIHKESTLHLDLCQQGSMQIFVKTLPLSKDISLKKVDTMNTIRNVMNKIQDQHRLIYDGKLLKHRRTLADYNIQTQSTLFLDCGMQIFVKTLTGQTIPLEVEPFDTIEEVKERVQVQQRLTFDGKELEDEQTLADYNIKGDFTLRLDG</sequence>
<proteinExistence type="inferred from homology"/>
<reference evidence="10 11" key="2">
    <citation type="submission" date="2024-10" db="EMBL/GenBank/DDBJ databases">
        <authorList>
            <person name="Ryan C."/>
        </authorList>
    </citation>
    <scope>NUCLEOTIDE SEQUENCE [LARGE SCALE GENOMIC DNA]</scope>
</reference>
<feature type="domain" description="Ubiquitin-like" evidence="9">
    <location>
        <begin position="312"/>
        <end position="375"/>
    </location>
</feature>
<keyword evidence="6" id="KW-0677">Repeat</keyword>
<evidence type="ECO:0000313" key="11">
    <source>
        <dbReference type="Proteomes" id="UP001497457"/>
    </source>
</evidence>
<accession>A0ABC8YE51</accession>
<dbReference type="InterPro" id="IPR050158">
    <property type="entry name" value="Ubiquitin_ubiquitin-like"/>
</dbReference>
<dbReference type="Proteomes" id="UP001497457">
    <property type="component" value="Chromosome 16b"/>
</dbReference>
<dbReference type="GO" id="GO:0005737">
    <property type="term" value="C:cytoplasm"/>
    <property type="evidence" value="ECO:0007669"/>
    <property type="project" value="UniProtKB-SubCell"/>
</dbReference>
<dbReference type="PRINTS" id="PR00348">
    <property type="entry name" value="UBIQUITIN"/>
</dbReference>